<evidence type="ECO:0000256" key="3">
    <source>
        <dbReference type="ARBA" id="ARBA00022630"/>
    </source>
</evidence>
<evidence type="ECO:0000256" key="7">
    <source>
        <dbReference type="ARBA" id="ARBA00023002"/>
    </source>
</evidence>
<evidence type="ECO:0000259" key="8">
    <source>
        <dbReference type="PROSITE" id="PS50902"/>
    </source>
</evidence>
<dbReference type="InterPro" id="IPR017927">
    <property type="entry name" value="FAD-bd_FR_type"/>
</dbReference>
<feature type="domain" description="Flavodoxin-like" evidence="8">
    <location>
        <begin position="11"/>
        <end position="165"/>
    </location>
</feature>
<keyword evidence="4" id="KW-0288">FMN</keyword>
<comment type="cofactor">
    <cofactor evidence="1">
        <name>FMN</name>
        <dbReference type="ChEBI" id="CHEBI:58210"/>
    </cofactor>
</comment>
<dbReference type="AlphaFoldDB" id="A0A5J4YPP0"/>
<dbReference type="PANTHER" id="PTHR19384">
    <property type="entry name" value="NITRIC OXIDE SYNTHASE-RELATED"/>
    <property type="match status" value="1"/>
</dbReference>
<dbReference type="GO" id="GO:0050660">
    <property type="term" value="F:flavin adenine dinucleotide binding"/>
    <property type="evidence" value="ECO:0007669"/>
    <property type="project" value="TreeGrafter"/>
</dbReference>
<proteinExistence type="predicted"/>
<dbReference type="GO" id="GO:0010181">
    <property type="term" value="F:FMN binding"/>
    <property type="evidence" value="ECO:0007669"/>
    <property type="project" value="InterPro"/>
</dbReference>
<dbReference type="InterPro" id="IPR029039">
    <property type="entry name" value="Flavoprotein-like_sf"/>
</dbReference>
<dbReference type="Gene3D" id="3.40.50.80">
    <property type="entry name" value="Nucleotide-binding domain of ferredoxin-NADP reductase (FNR) module"/>
    <property type="match status" value="1"/>
</dbReference>
<gene>
    <name evidence="10" type="ORF">FVE85_8190</name>
</gene>
<evidence type="ECO:0000256" key="4">
    <source>
        <dbReference type="ARBA" id="ARBA00022643"/>
    </source>
</evidence>
<dbReference type="Pfam" id="PF00175">
    <property type="entry name" value="NAD_binding_1"/>
    <property type="match status" value="1"/>
</dbReference>
<keyword evidence="11" id="KW-1185">Reference proteome</keyword>
<evidence type="ECO:0000313" key="11">
    <source>
        <dbReference type="Proteomes" id="UP000324585"/>
    </source>
</evidence>
<dbReference type="SUPFAM" id="SSF63380">
    <property type="entry name" value="Riboflavin synthase domain-like"/>
    <property type="match status" value="1"/>
</dbReference>
<dbReference type="SUPFAM" id="SSF52218">
    <property type="entry name" value="Flavoproteins"/>
    <property type="match status" value="1"/>
</dbReference>
<dbReference type="Gene3D" id="1.20.990.10">
    <property type="entry name" value="NADPH-cytochrome p450 Reductase, Chain A, domain 3"/>
    <property type="match status" value="1"/>
</dbReference>
<dbReference type="Pfam" id="PF00258">
    <property type="entry name" value="Flavodoxin_1"/>
    <property type="match status" value="1"/>
</dbReference>
<dbReference type="InterPro" id="IPR001094">
    <property type="entry name" value="Flavdoxin-like"/>
</dbReference>
<name>A0A5J4YPP0_PORPP</name>
<dbReference type="InterPro" id="IPR017938">
    <property type="entry name" value="Riboflavin_synthase-like_b-brl"/>
</dbReference>
<dbReference type="GO" id="GO:0005829">
    <property type="term" value="C:cytosol"/>
    <property type="evidence" value="ECO:0007669"/>
    <property type="project" value="TreeGrafter"/>
</dbReference>
<dbReference type="FunFam" id="3.40.50.80:FF:000032">
    <property type="entry name" value="NADPH-dependent diflavin oxidoreductase 1"/>
    <property type="match status" value="1"/>
</dbReference>
<dbReference type="Gene3D" id="2.40.30.10">
    <property type="entry name" value="Translation factors"/>
    <property type="match status" value="1"/>
</dbReference>
<evidence type="ECO:0000256" key="6">
    <source>
        <dbReference type="ARBA" id="ARBA00022857"/>
    </source>
</evidence>
<evidence type="ECO:0000259" key="9">
    <source>
        <dbReference type="PROSITE" id="PS51384"/>
    </source>
</evidence>
<dbReference type="PROSITE" id="PS51384">
    <property type="entry name" value="FAD_FR"/>
    <property type="match status" value="1"/>
</dbReference>
<sequence>MAPTAGPVADCAVFFGSEGGDAEEAARQVEHELGSTHSLHAAAAALDSISFEHWVEIARAHANVVVLCVSTTGDGEAPLTMQHFWRRVRRKQLRSDALAGVRYALFGLGDSRYPKFNAVAKRLDVRLQQLGARRVVGSVFSDESDTAINNAGHDVALQNFIDALLPAVHETRTDALARNIPVLPASHSAHGQRIAVEFVARPEQETVVTHESAPSVQDKWRRKQACAPATAGAAVTQRALDEQLIDMSVVSVERLSSARLAEEANDPRDVRHVVLQSCVPLAYQPGDVLHIMPRNRASTVRSFCEMMGLEPQHQQGAHPVGSMNQYVRIWRAQAYSPEPVSAMLLNVAQPCSVWELVSAHFDILSIPRRSFFREMARLASEPRERARLQFFASSEGADERIQYTFRERRSILAVLRDFPSVRPSLEELILIMPRLRARAFSLASSFRKHGPHELHVCVALVKYYSVATRAQRVGVCSSFIESLAVGDTVPCWVSAGTFRFTKIIQGVQEAPMILVGPGTGIAPFRSLLHELDAARKSGTRNQDTGDILVFFGCRSAKDGDFLYQSELNEWHRTGLIALHVAFSRDAPGQKVYVQHLIEQERTSERVANVLLHPNAHVFVAGSAGAMPRSVRFAFQTCLQRHAHMSEHQAEAHLAVMSSSSRYQVESWN</sequence>
<comment type="cofactor">
    <cofactor evidence="2">
        <name>FAD</name>
        <dbReference type="ChEBI" id="CHEBI:57692"/>
    </cofactor>
</comment>
<evidence type="ECO:0000313" key="10">
    <source>
        <dbReference type="EMBL" id="KAA8492683.1"/>
    </source>
</evidence>
<dbReference type="InterPro" id="IPR039261">
    <property type="entry name" value="FNR_nucleotide-bd"/>
</dbReference>
<dbReference type="Gene3D" id="3.40.50.360">
    <property type="match status" value="1"/>
</dbReference>
<dbReference type="PRINTS" id="PR00371">
    <property type="entry name" value="FPNCR"/>
</dbReference>
<dbReference type="InterPro" id="IPR023173">
    <property type="entry name" value="NADPH_Cyt_P450_Rdtase_alpha"/>
</dbReference>
<dbReference type="InterPro" id="IPR001709">
    <property type="entry name" value="Flavoprot_Pyr_Nucl_cyt_Rdtase"/>
</dbReference>
<dbReference type="PANTHER" id="PTHR19384:SF10">
    <property type="entry name" value="NADPH-DEPENDENT DIFLAVIN OXIDOREDUCTASE 1"/>
    <property type="match status" value="1"/>
</dbReference>
<dbReference type="GO" id="GO:0016491">
    <property type="term" value="F:oxidoreductase activity"/>
    <property type="evidence" value="ECO:0007669"/>
    <property type="project" value="UniProtKB-KW"/>
</dbReference>
<dbReference type="Proteomes" id="UP000324585">
    <property type="component" value="Unassembled WGS sequence"/>
</dbReference>
<dbReference type="EMBL" id="VRMN01000009">
    <property type="protein sequence ID" value="KAA8492683.1"/>
    <property type="molecule type" value="Genomic_DNA"/>
</dbReference>
<dbReference type="InterPro" id="IPR001433">
    <property type="entry name" value="OxRdtase_FAD/NAD-bd"/>
</dbReference>
<dbReference type="PROSITE" id="PS50902">
    <property type="entry name" value="FLAVODOXIN_LIKE"/>
    <property type="match status" value="1"/>
</dbReference>
<keyword evidence="7" id="KW-0560">Oxidoreductase</keyword>
<dbReference type="InterPro" id="IPR008254">
    <property type="entry name" value="Flavodoxin/NO_synth"/>
</dbReference>
<keyword evidence="3" id="KW-0285">Flavoprotein</keyword>
<feature type="domain" description="FAD-binding FR-type" evidence="9">
    <location>
        <begin position="242"/>
        <end position="501"/>
    </location>
</feature>
<dbReference type="OrthoDB" id="1856718at2759"/>
<accession>A0A5J4YPP0</accession>
<keyword evidence="6" id="KW-0521">NADP</keyword>
<organism evidence="10 11">
    <name type="scientific">Porphyridium purpureum</name>
    <name type="common">Red alga</name>
    <name type="synonym">Porphyridium cruentum</name>
    <dbReference type="NCBI Taxonomy" id="35688"/>
    <lineage>
        <taxon>Eukaryota</taxon>
        <taxon>Rhodophyta</taxon>
        <taxon>Bangiophyceae</taxon>
        <taxon>Porphyridiales</taxon>
        <taxon>Porphyridiaceae</taxon>
        <taxon>Porphyridium</taxon>
    </lineage>
</organism>
<reference evidence="11" key="1">
    <citation type="journal article" date="2019" name="Nat. Commun.">
        <title>Expansion of phycobilisome linker gene families in mesophilic red algae.</title>
        <authorList>
            <person name="Lee J."/>
            <person name="Kim D."/>
            <person name="Bhattacharya D."/>
            <person name="Yoon H.S."/>
        </authorList>
    </citation>
    <scope>NUCLEOTIDE SEQUENCE [LARGE SCALE GENOMIC DNA]</scope>
    <source>
        <strain evidence="11">CCMP 1328</strain>
    </source>
</reference>
<dbReference type="InterPro" id="IPR003097">
    <property type="entry name" value="CysJ-like_FAD-binding"/>
</dbReference>
<comment type="caution">
    <text evidence="10">The sequence shown here is derived from an EMBL/GenBank/DDBJ whole genome shotgun (WGS) entry which is preliminary data.</text>
</comment>
<evidence type="ECO:0000256" key="2">
    <source>
        <dbReference type="ARBA" id="ARBA00001974"/>
    </source>
</evidence>
<dbReference type="Pfam" id="PF00667">
    <property type="entry name" value="FAD_binding_1"/>
    <property type="match status" value="1"/>
</dbReference>
<dbReference type="OMA" id="DIMSIPR"/>
<protein>
    <submittedName>
        <fullName evidence="10">NADPH-dependent diflavin oxidoreductase 1</fullName>
    </submittedName>
</protein>
<dbReference type="SUPFAM" id="SSF52343">
    <property type="entry name" value="Ferredoxin reductase-like, C-terminal NADP-linked domain"/>
    <property type="match status" value="1"/>
</dbReference>
<evidence type="ECO:0000256" key="1">
    <source>
        <dbReference type="ARBA" id="ARBA00001917"/>
    </source>
</evidence>
<dbReference type="PRINTS" id="PR00369">
    <property type="entry name" value="FLAVODOXIN"/>
</dbReference>
<keyword evidence="5" id="KW-0274">FAD</keyword>
<evidence type="ECO:0000256" key="5">
    <source>
        <dbReference type="ARBA" id="ARBA00022827"/>
    </source>
</evidence>